<reference evidence="3 4" key="1">
    <citation type="submission" date="2018-11" db="EMBL/GenBank/DDBJ databases">
        <authorList>
            <person name="Mardanov A.V."/>
            <person name="Ravin N.V."/>
            <person name="Dedysh S.N."/>
        </authorList>
    </citation>
    <scope>NUCLEOTIDE SEQUENCE [LARGE SCALE GENOMIC DNA]</scope>
    <source>
        <strain evidence="3 4">AF10</strain>
    </source>
</reference>
<keyword evidence="1" id="KW-0812">Transmembrane</keyword>
<keyword evidence="4" id="KW-1185">Reference proteome</keyword>
<dbReference type="InterPro" id="IPR002656">
    <property type="entry name" value="Acyl_transf_3_dom"/>
</dbReference>
<feature type="transmembrane region" description="Helical" evidence="1">
    <location>
        <begin position="213"/>
        <end position="231"/>
    </location>
</feature>
<organism evidence="3 4">
    <name type="scientific">Granulicella sibirica</name>
    <dbReference type="NCBI Taxonomy" id="2479048"/>
    <lineage>
        <taxon>Bacteria</taxon>
        <taxon>Pseudomonadati</taxon>
        <taxon>Acidobacteriota</taxon>
        <taxon>Terriglobia</taxon>
        <taxon>Terriglobales</taxon>
        <taxon>Acidobacteriaceae</taxon>
        <taxon>Granulicella</taxon>
    </lineage>
</organism>
<gene>
    <name evidence="3" type="ORF">GRAN_0390</name>
</gene>
<evidence type="ECO:0000313" key="3">
    <source>
        <dbReference type="EMBL" id="RXH57080.1"/>
    </source>
</evidence>
<feature type="transmembrane region" description="Helical" evidence="1">
    <location>
        <begin position="63"/>
        <end position="81"/>
    </location>
</feature>
<dbReference type="GO" id="GO:0016747">
    <property type="term" value="F:acyltransferase activity, transferring groups other than amino-acyl groups"/>
    <property type="evidence" value="ECO:0007669"/>
    <property type="project" value="InterPro"/>
</dbReference>
<feature type="transmembrane region" description="Helical" evidence="1">
    <location>
        <begin position="307"/>
        <end position="325"/>
    </location>
</feature>
<dbReference type="InterPro" id="IPR050879">
    <property type="entry name" value="Acyltransferase_3"/>
</dbReference>
<evidence type="ECO:0000313" key="4">
    <source>
        <dbReference type="Proteomes" id="UP000289437"/>
    </source>
</evidence>
<feature type="transmembrane region" description="Helical" evidence="1">
    <location>
        <begin position="151"/>
        <end position="170"/>
    </location>
</feature>
<feature type="transmembrane region" description="Helical" evidence="1">
    <location>
        <begin position="182"/>
        <end position="201"/>
    </location>
</feature>
<evidence type="ECO:0000256" key="1">
    <source>
        <dbReference type="SAM" id="Phobius"/>
    </source>
</evidence>
<feature type="transmembrane region" description="Helical" evidence="1">
    <location>
        <begin position="20"/>
        <end position="42"/>
    </location>
</feature>
<sequence>MWDPSSVGHGTRLLLDGVLVPFFNGRSSVILFFLLSGFVLSLPYKRGNALPYHIFFLRRLARIYVPYVAALALALVADWRFHGPLPMSRWSNLTWTAPLTWPLILQNFLLIGNYDTAQVNTAFWSLAVEMRLSILFPLLCLPLLRLKRSYTFLLFAALVVFNIAAVQIFAHRMRPVSFTNMAEMIAGTVAFAAGILLSRWLELFQTTWGRTPALQRILFFAISLTTLEWSANLPVPHAWIFADVLPVAGGCGVLIATLCSRRVTRILSHRLPAWLGRVSYSLYLVHATVLFSLMHLFFARATRLELLAPYLLLSLLSATAFFFLVEKPCIHLSRTIGRSGRTLSKQPV</sequence>
<feature type="transmembrane region" description="Helical" evidence="1">
    <location>
        <begin position="237"/>
        <end position="259"/>
    </location>
</feature>
<comment type="caution">
    <text evidence="3">The sequence shown here is derived from an EMBL/GenBank/DDBJ whole genome shotgun (WGS) entry which is preliminary data.</text>
</comment>
<keyword evidence="3" id="KW-0808">Transferase</keyword>
<keyword evidence="1" id="KW-0472">Membrane</keyword>
<feature type="domain" description="Acyltransferase 3" evidence="2">
    <location>
        <begin position="20"/>
        <end position="323"/>
    </location>
</feature>
<proteinExistence type="predicted"/>
<dbReference type="AlphaFoldDB" id="A0A4Q0T3L0"/>
<reference evidence="4" key="2">
    <citation type="submission" date="2019-02" db="EMBL/GenBank/DDBJ databases">
        <title>Granulicella sibirica sp. nov., a psychrotolerant acidobacterium isolated from an organic soil layer in forested tundra, West Siberia.</title>
        <authorList>
            <person name="Oshkin I.Y."/>
            <person name="Kulichevskaya I.S."/>
            <person name="Rijpstra W.I.C."/>
            <person name="Sinninghe Damste J.S."/>
            <person name="Rakitin A.L."/>
            <person name="Ravin N.V."/>
            <person name="Dedysh S.N."/>
        </authorList>
    </citation>
    <scope>NUCLEOTIDE SEQUENCE [LARGE SCALE GENOMIC DNA]</scope>
    <source>
        <strain evidence="4">AF10</strain>
    </source>
</reference>
<evidence type="ECO:0000259" key="2">
    <source>
        <dbReference type="Pfam" id="PF01757"/>
    </source>
</evidence>
<accession>A0A4Q0T3L0</accession>
<dbReference type="EMBL" id="RDSM01000001">
    <property type="protein sequence ID" value="RXH57080.1"/>
    <property type="molecule type" value="Genomic_DNA"/>
</dbReference>
<keyword evidence="1" id="KW-1133">Transmembrane helix</keyword>
<dbReference type="PANTHER" id="PTHR23028">
    <property type="entry name" value="ACETYLTRANSFERASE"/>
    <property type="match status" value="1"/>
</dbReference>
<protein>
    <submittedName>
        <fullName evidence="3">Acyltransferase 3</fullName>
    </submittedName>
</protein>
<feature type="transmembrane region" description="Helical" evidence="1">
    <location>
        <begin position="280"/>
        <end position="301"/>
    </location>
</feature>
<dbReference type="Proteomes" id="UP000289437">
    <property type="component" value="Unassembled WGS sequence"/>
</dbReference>
<keyword evidence="3" id="KW-0012">Acyltransferase</keyword>
<dbReference type="Pfam" id="PF01757">
    <property type="entry name" value="Acyl_transf_3"/>
    <property type="match status" value="1"/>
</dbReference>
<feature type="transmembrane region" description="Helical" evidence="1">
    <location>
        <begin position="122"/>
        <end position="144"/>
    </location>
</feature>
<name>A0A4Q0T3L0_9BACT</name>